<evidence type="ECO:0000313" key="3">
    <source>
        <dbReference type="EMBL" id="MFB9642956.1"/>
    </source>
</evidence>
<proteinExistence type="predicted"/>
<dbReference type="Gene3D" id="3.20.20.70">
    <property type="entry name" value="Aldolase class I"/>
    <property type="match status" value="1"/>
</dbReference>
<keyword evidence="2 3" id="KW-0326">Glycosidase</keyword>
<dbReference type="CDD" id="cd14791">
    <property type="entry name" value="GH36"/>
    <property type="match status" value="1"/>
</dbReference>
<dbReference type="PANTHER" id="PTHR43053">
    <property type="entry name" value="GLYCOSIDASE FAMILY 31"/>
    <property type="match status" value="1"/>
</dbReference>
<dbReference type="InterPro" id="IPR050985">
    <property type="entry name" value="Alpha-glycosidase_related"/>
</dbReference>
<dbReference type="EC" id="3.2.1.-" evidence="3"/>
<dbReference type="SUPFAM" id="SSF51445">
    <property type="entry name" value="(Trans)glycosidases"/>
    <property type="match status" value="1"/>
</dbReference>
<dbReference type="Proteomes" id="UP001589667">
    <property type="component" value="Unassembled WGS sequence"/>
</dbReference>
<dbReference type="InterPro" id="IPR017853">
    <property type="entry name" value="GH"/>
</dbReference>
<organism evidence="3 4">
    <name type="scientific">Agromyces lapidis</name>
    <dbReference type="NCBI Taxonomy" id="279574"/>
    <lineage>
        <taxon>Bacteria</taxon>
        <taxon>Bacillati</taxon>
        <taxon>Actinomycetota</taxon>
        <taxon>Actinomycetes</taxon>
        <taxon>Micrococcales</taxon>
        <taxon>Microbacteriaceae</taxon>
        <taxon>Agromyces</taxon>
    </lineage>
</organism>
<sequence length="562" mass="61007">MLLEDHQLSLVDWVDLPRAIRLGTGGGCRVLGTDDDGEVIRVRLAVRAGGQVILLSPLGDAAGYWYPGLDGVRGLPADWAGRDHYSAVRSAPIGALYDADGTSRFAFGLDWTTGEGEVQFGVSEEEKNFVVRLPIDERLAARTTEVELVIARSPEPYPRALARIAEVLFGDAPVRPASAAALEPVYSTWYAYSQRISDEIVSRDLPVAAELGFRSVFLDDGWQRFGDGRWYAGCGDWVPDTEKFADLGGFVERAHGHGLDVVLWLAPLLIGEQSEAFERLAPYATEYSTGLRAWVLDPRHREVREHLVETCTRLVRDYGLDGLKIDFLNNAMVYADTPSTGDLDDIGFAMVELLRGVADAVDLVRPGALIEFRQPYVSPTVAAFADVVRANDCPADADQNRLSVLDLRLLSRGQVVHADPIMWAPEAEVDAVRRQLFAGFFGVPQVSMPLAGLAAAHRATITETLAQWRSLREVLLGGELELGLPARGYPAAQARLDGTLVVVDYESVLVELDLTGVGELVVVNASQLAGVPYRVTAGVGPALAKEGILDVPAWGIAHFDLG</sequence>
<dbReference type="RefSeq" id="WP_157422364.1">
    <property type="nucleotide sequence ID" value="NZ_BAAANI010000002.1"/>
</dbReference>
<gene>
    <name evidence="3" type="ORF">ACFFQV_11710</name>
</gene>
<keyword evidence="4" id="KW-1185">Reference proteome</keyword>
<name>A0ABV5SRI9_9MICO</name>
<accession>A0ABV5SRI9</accession>
<evidence type="ECO:0000313" key="4">
    <source>
        <dbReference type="Proteomes" id="UP001589667"/>
    </source>
</evidence>
<dbReference type="InterPro" id="IPR013785">
    <property type="entry name" value="Aldolase_TIM"/>
</dbReference>
<evidence type="ECO:0000256" key="1">
    <source>
        <dbReference type="ARBA" id="ARBA00022801"/>
    </source>
</evidence>
<dbReference type="Pfam" id="PF02065">
    <property type="entry name" value="Melibiase"/>
    <property type="match status" value="1"/>
</dbReference>
<dbReference type="PANTHER" id="PTHR43053:SF3">
    <property type="entry name" value="ALPHA-GALACTOSIDASE C-RELATED"/>
    <property type="match status" value="1"/>
</dbReference>
<keyword evidence="1 3" id="KW-0378">Hydrolase</keyword>
<reference evidence="3 4" key="1">
    <citation type="submission" date="2024-09" db="EMBL/GenBank/DDBJ databases">
        <authorList>
            <person name="Sun Q."/>
            <person name="Mori K."/>
        </authorList>
    </citation>
    <scope>NUCLEOTIDE SEQUENCE [LARGE SCALE GENOMIC DNA]</scope>
    <source>
        <strain evidence="3 4">JCM 14321</strain>
    </source>
</reference>
<comment type="caution">
    <text evidence="3">The sequence shown here is derived from an EMBL/GenBank/DDBJ whole genome shotgun (WGS) entry which is preliminary data.</text>
</comment>
<dbReference type="InterPro" id="IPR002252">
    <property type="entry name" value="Glyco_hydro_36"/>
</dbReference>
<dbReference type="EMBL" id="JBHMBL010000002">
    <property type="protein sequence ID" value="MFB9642956.1"/>
    <property type="molecule type" value="Genomic_DNA"/>
</dbReference>
<evidence type="ECO:0000256" key="2">
    <source>
        <dbReference type="ARBA" id="ARBA00023295"/>
    </source>
</evidence>
<protein>
    <submittedName>
        <fullName evidence="3">Glycoside hydrolase family 36 protein</fullName>
        <ecNumber evidence="3">3.2.1.-</ecNumber>
    </submittedName>
</protein>
<dbReference type="GO" id="GO:0016798">
    <property type="term" value="F:hydrolase activity, acting on glycosyl bonds"/>
    <property type="evidence" value="ECO:0007669"/>
    <property type="project" value="UniProtKB-KW"/>
</dbReference>